<dbReference type="PROSITE" id="PS50158">
    <property type="entry name" value="ZF_CCHC"/>
    <property type="match status" value="1"/>
</dbReference>
<feature type="region of interest" description="Disordered" evidence="2">
    <location>
        <begin position="555"/>
        <end position="642"/>
    </location>
</feature>
<evidence type="ECO:0000259" key="3">
    <source>
        <dbReference type="PROSITE" id="PS50158"/>
    </source>
</evidence>
<dbReference type="PANTHER" id="PTHR33170">
    <property type="entry name" value="DUF4283 DOMAIN-CONTAINING PROTEIN-RELATED"/>
    <property type="match status" value="1"/>
</dbReference>
<evidence type="ECO:0000256" key="1">
    <source>
        <dbReference type="PROSITE-ProRule" id="PRU00047"/>
    </source>
</evidence>
<dbReference type="PANTHER" id="PTHR33170:SF40">
    <property type="entry name" value="OS04G0557100 PROTEIN"/>
    <property type="match status" value="1"/>
</dbReference>
<feature type="compositionally biased region" description="Basic and acidic residues" evidence="2">
    <location>
        <begin position="1014"/>
        <end position="1023"/>
    </location>
</feature>
<feature type="compositionally biased region" description="Polar residues" evidence="2">
    <location>
        <begin position="132"/>
        <end position="148"/>
    </location>
</feature>
<accession>A0AAD8VVK9</accession>
<dbReference type="AlphaFoldDB" id="A0AAD8VVK9"/>
<dbReference type="InterPro" id="IPR036875">
    <property type="entry name" value="Znf_CCHC_sf"/>
</dbReference>
<feature type="region of interest" description="Disordered" evidence="2">
    <location>
        <begin position="129"/>
        <end position="154"/>
    </location>
</feature>
<evidence type="ECO:0000256" key="2">
    <source>
        <dbReference type="SAM" id="MobiDB-lite"/>
    </source>
</evidence>
<feature type="region of interest" description="Disordered" evidence="2">
    <location>
        <begin position="1"/>
        <end position="80"/>
    </location>
</feature>
<dbReference type="EMBL" id="JAUUTY010000006">
    <property type="protein sequence ID" value="KAK1618468.1"/>
    <property type="molecule type" value="Genomic_DNA"/>
</dbReference>
<dbReference type="GO" id="GO:0008270">
    <property type="term" value="F:zinc ion binding"/>
    <property type="evidence" value="ECO:0007669"/>
    <property type="project" value="UniProtKB-KW"/>
</dbReference>
<feature type="region of interest" description="Disordered" evidence="2">
    <location>
        <begin position="988"/>
        <end position="1034"/>
    </location>
</feature>
<feature type="compositionally biased region" description="Gly residues" evidence="2">
    <location>
        <begin position="1"/>
        <end position="75"/>
    </location>
</feature>
<proteinExistence type="predicted"/>
<dbReference type="SMART" id="SM00343">
    <property type="entry name" value="ZnF_C2HC"/>
    <property type="match status" value="1"/>
</dbReference>
<keyword evidence="5" id="KW-1185">Reference proteome</keyword>
<feature type="domain" description="CCHC-type" evidence="3">
    <location>
        <begin position="264"/>
        <end position="278"/>
    </location>
</feature>
<name>A0AAD8VVK9_LOLMU</name>
<dbReference type="GO" id="GO:0003676">
    <property type="term" value="F:nucleic acid binding"/>
    <property type="evidence" value="ECO:0007669"/>
    <property type="project" value="InterPro"/>
</dbReference>
<dbReference type="InterPro" id="IPR001878">
    <property type="entry name" value="Znf_CCHC"/>
</dbReference>
<keyword evidence="1" id="KW-0862">Zinc</keyword>
<evidence type="ECO:0000313" key="5">
    <source>
        <dbReference type="Proteomes" id="UP001231189"/>
    </source>
</evidence>
<organism evidence="4 5">
    <name type="scientific">Lolium multiflorum</name>
    <name type="common">Italian ryegrass</name>
    <name type="synonym">Lolium perenne subsp. multiflorum</name>
    <dbReference type="NCBI Taxonomy" id="4521"/>
    <lineage>
        <taxon>Eukaryota</taxon>
        <taxon>Viridiplantae</taxon>
        <taxon>Streptophyta</taxon>
        <taxon>Embryophyta</taxon>
        <taxon>Tracheophyta</taxon>
        <taxon>Spermatophyta</taxon>
        <taxon>Magnoliopsida</taxon>
        <taxon>Liliopsida</taxon>
        <taxon>Poales</taxon>
        <taxon>Poaceae</taxon>
        <taxon>BOP clade</taxon>
        <taxon>Pooideae</taxon>
        <taxon>Poodae</taxon>
        <taxon>Poeae</taxon>
        <taxon>Poeae Chloroplast Group 2 (Poeae type)</taxon>
        <taxon>Loliodinae</taxon>
        <taxon>Loliinae</taxon>
        <taxon>Lolium</taxon>
    </lineage>
</organism>
<keyword evidence="1" id="KW-0863">Zinc-finger</keyword>
<sequence>MSGEGGRGGFNPGRGGFNPGRGGYGGGRGNYGGRGDFGGGRGDFGGGRGDYGPGGGRGDYGSGRAGYGAGRGGYGNNRAEFVPRGRYSHAAGRGNAGYSGGRGYQGNGYGGFGGSRNFVQGESSGLVGAGSNGNWDNSRYGGNQQRWSTGRGGAMVNRNRGQEAEGSLRGGIDADLLQQTVQAVVAAVTAATKTKDAPVAQAPVVAQASEPVAVAAPVVEAPASEPQQLGMSHVITEGTETDATVKENEGQGATKKKKEDKAGCFRCKKPGHYIDDCPAPFCDICESIHHVTAACHMLNAPKPTAILHGYANEGLMFFELACGVFKAKAENPKLAKVTVEGDTLTIPEIIEQLKKIVPSEKFNWEVFHFKDNIYRVKLPSKLEVQRLKNFGTYICTNKEACLAFDSRSSVEEPLHMLPEVWVRVSGLPSDVRSDYLTLWGVGTLFGKTLDVDMAYTRKNKVLRTKIGCLDHRLIPADSDMFIRRGFYKLRFEVEIEEQSQEVNMVDANNGSDGNNGDSLHRAAASGLVGVGIDALGQQPAIGQVLPDAVSAQHAASRVPSAGRQRPGSADVQSPVAVSSQHAANGLLSDGRQLLSGPADVRSPGDGGPGSSELRKGAAPAAASSPVTQRIQHAGLSRSGHRSTYEAGLGPMIGVRPGGLGSAVYHNAVAHVVSAGVSLSGSLGQSKRGFTKEVLAKETGDVSSLGKKGSVGVASSTVSTARPTMEEVIAFGGIPQPSLDVRTSARLGGQPGGDMLQMEKAMRNAQLRDGASSIGNSLPPKFSIVNMPDDEIMHKAESLGISLGKSEGEVVKTIKGIKLLEEERILTILQNNVEEYVNKEEDPSTFVMSKVSTLCDDLVEDDCIPLDLDDQLEHLNTMTYPWESYQLGSGGDPRFEKELKQLVDYLGHPYPEFFGIPLKAQLGEPPQWDVSTDLRRKLDAPVWETIWFSVTGNTWKEGLDKAMQEAISRLCGQNEDKIKNTRFIYYPRHDSMGRPMTMPPPQPKMNPDEAPQDFRQYKTRRDLDNALASRQAPHP</sequence>
<gene>
    <name evidence="4" type="ORF">QYE76_023985</name>
</gene>
<dbReference type="SUPFAM" id="SSF57756">
    <property type="entry name" value="Retrovirus zinc finger-like domains"/>
    <property type="match status" value="1"/>
</dbReference>
<reference evidence="4" key="1">
    <citation type="submission" date="2023-07" db="EMBL/GenBank/DDBJ databases">
        <title>A chromosome-level genome assembly of Lolium multiflorum.</title>
        <authorList>
            <person name="Chen Y."/>
            <person name="Copetti D."/>
            <person name="Kolliker R."/>
            <person name="Studer B."/>
        </authorList>
    </citation>
    <scope>NUCLEOTIDE SEQUENCE</scope>
    <source>
        <strain evidence="4">02402/16</strain>
        <tissue evidence="4">Leaf</tissue>
    </source>
</reference>
<keyword evidence="1" id="KW-0479">Metal-binding</keyword>
<evidence type="ECO:0000313" key="4">
    <source>
        <dbReference type="EMBL" id="KAK1618468.1"/>
    </source>
</evidence>
<comment type="caution">
    <text evidence="4">The sequence shown here is derived from an EMBL/GenBank/DDBJ whole genome shotgun (WGS) entry which is preliminary data.</text>
</comment>
<protein>
    <recommendedName>
        <fullName evidence="3">CCHC-type domain-containing protein</fullName>
    </recommendedName>
</protein>
<dbReference type="Gene3D" id="4.10.60.10">
    <property type="entry name" value="Zinc finger, CCHC-type"/>
    <property type="match status" value="1"/>
</dbReference>
<dbReference type="Proteomes" id="UP001231189">
    <property type="component" value="Unassembled WGS sequence"/>
</dbReference>